<feature type="compositionally biased region" description="Pro residues" evidence="1">
    <location>
        <begin position="97"/>
        <end position="110"/>
    </location>
</feature>
<evidence type="ECO:0000313" key="4">
    <source>
        <dbReference type="Proteomes" id="UP000292702"/>
    </source>
</evidence>
<proteinExistence type="predicted"/>
<evidence type="ECO:0000256" key="2">
    <source>
        <dbReference type="SAM" id="SignalP"/>
    </source>
</evidence>
<organism evidence="3 4">
    <name type="scientific">Steccherinum ochraceum</name>
    <dbReference type="NCBI Taxonomy" id="92696"/>
    <lineage>
        <taxon>Eukaryota</taxon>
        <taxon>Fungi</taxon>
        <taxon>Dikarya</taxon>
        <taxon>Basidiomycota</taxon>
        <taxon>Agaricomycotina</taxon>
        <taxon>Agaricomycetes</taxon>
        <taxon>Polyporales</taxon>
        <taxon>Steccherinaceae</taxon>
        <taxon>Steccherinum</taxon>
    </lineage>
</organism>
<feature type="signal peptide" evidence="2">
    <location>
        <begin position="1"/>
        <end position="20"/>
    </location>
</feature>
<accession>A0A4R0R6R4</accession>
<keyword evidence="2" id="KW-0732">Signal</keyword>
<dbReference type="Proteomes" id="UP000292702">
    <property type="component" value="Unassembled WGS sequence"/>
</dbReference>
<sequence length="110" mass="12044">MRFTTLLAALLALTATSTFAAPLPLAAKNLEAVEPREDPYDPYNVFHRDIAQDLEARELWARIRLLPPVPIRPLPRPPNRPPAPVGPRPRPDAPQADPAPPTPPPSPVTD</sequence>
<reference evidence="3 4" key="1">
    <citation type="submission" date="2018-11" db="EMBL/GenBank/DDBJ databases">
        <title>Genome assembly of Steccherinum ochraceum LE-BIN_3174, the white-rot fungus of the Steccherinaceae family (The Residual Polyporoid clade, Polyporales, Basidiomycota).</title>
        <authorList>
            <person name="Fedorova T.V."/>
            <person name="Glazunova O.A."/>
            <person name="Landesman E.O."/>
            <person name="Moiseenko K.V."/>
            <person name="Psurtseva N.V."/>
            <person name="Savinova O.S."/>
            <person name="Shakhova N.V."/>
            <person name="Tyazhelova T.V."/>
            <person name="Vasina D.V."/>
        </authorList>
    </citation>
    <scope>NUCLEOTIDE SEQUENCE [LARGE SCALE GENOMIC DNA]</scope>
    <source>
        <strain evidence="3 4">LE-BIN_3174</strain>
    </source>
</reference>
<feature type="chain" id="PRO_5020669922" evidence="2">
    <location>
        <begin position="21"/>
        <end position="110"/>
    </location>
</feature>
<gene>
    <name evidence="3" type="ORF">EIP91_007618</name>
</gene>
<protein>
    <submittedName>
        <fullName evidence="3">Uncharacterized protein</fullName>
    </submittedName>
</protein>
<evidence type="ECO:0000256" key="1">
    <source>
        <dbReference type="SAM" id="MobiDB-lite"/>
    </source>
</evidence>
<comment type="caution">
    <text evidence="3">The sequence shown here is derived from an EMBL/GenBank/DDBJ whole genome shotgun (WGS) entry which is preliminary data.</text>
</comment>
<dbReference type="AlphaFoldDB" id="A0A4R0R6R4"/>
<keyword evidence="4" id="KW-1185">Reference proteome</keyword>
<dbReference type="EMBL" id="RWJN01000410">
    <property type="protein sequence ID" value="TCD62023.1"/>
    <property type="molecule type" value="Genomic_DNA"/>
</dbReference>
<feature type="region of interest" description="Disordered" evidence="1">
    <location>
        <begin position="69"/>
        <end position="110"/>
    </location>
</feature>
<evidence type="ECO:0000313" key="3">
    <source>
        <dbReference type="EMBL" id="TCD62023.1"/>
    </source>
</evidence>
<feature type="compositionally biased region" description="Pro residues" evidence="1">
    <location>
        <begin position="69"/>
        <end position="88"/>
    </location>
</feature>
<name>A0A4R0R6R4_9APHY</name>